<feature type="transmembrane region" description="Helical" evidence="7">
    <location>
        <begin position="296"/>
        <end position="316"/>
    </location>
</feature>
<feature type="transmembrane region" description="Helical" evidence="7">
    <location>
        <begin position="149"/>
        <end position="171"/>
    </location>
</feature>
<reference evidence="8" key="4">
    <citation type="submission" date="2024-05" db="EMBL/GenBank/DDBJ databases">
        <authorList>
            <person name="Sun Q."/>
            <person name="Zhou Y."/>
        </authorList>
    </citation>
    <scope>NUCLEOTIDE SEQUENCE</scope>
    <source>
        <strain evidence="8">CGMCC 4.5581</strain>
    </source>
</reference>
<dbReference type="EMBL" id="JAAMPA010000001">
    <property type="protein sequence ID" value="NIH66941.1"/>
    <property type="molecule type" value="Genomic_DNA"/>
</dbReference>
<reference evidence="9 10" key="3">
    <citation type="submission" date="2020-02" db="EMBL/GenBank/DDBJ databases">
        <title>Sequencing the genomes of 1000 actinobacteria strains.</title>
        <authorList>
            <person name="Klenk H.-P."/>
        </authorList>
    </citation>
    <scope>NUCLEOTIDE SEQUENCE [LARGE SCALE GENOMIC DNA]</scope>
    <source>
        <strain evidence="9 10">DSM 45201</strain>
    </source>
</reference>
<keyword evidence="8" id="KW-0813">Transport</keyword>
<feature type="transmembrane region" description="Helical" evidence="7">
    <location>
        <begin position="41"/>
        <end position="64"/>
    </location>
</feature>
<dbReference type="RefSeq" id="WP_166754446.1">
    <property type="nucleotide sequence ID" value="NZ_BAABJU010000001.1"/>
</dbReference>
<accession>A0A846LI39</accession>
<dbReference type="Proteomes" id="UP000648663">
    <property type="component" value="Unassembled WGS sequence"/>
</dbReference>
<evidence type="ECO:0000256" key="5">
    <source>
        <dbReference type="ARBA" id="ARBA00023136"/>
    </source>
</evidence>
<evidence type="ECO:0000313" key="8">
    <source>
        <dbReference type="EMBL" id="GGL50569.1"/>
    </source>
</evidence>
<feature type="compositionally biased region" description="Gly residues" evidence="6">
    <location>
        <begin position="10"/>
        <end position="25"/>
    </location>
</feature>
<keyword evidence="2" id="KW-1003">Cell membrane</keyword>
<evidence type="ECO:0000313" key="10">
    <source>
        <dbReference type="Proteomes" id="UP000552836"/>
    </source>
</evidence>
<keyword evidence="3 7" id="KW-0812">Transmembrane</keyword>
<evidence type="ECO:0000256" key="2">
    <source>
        <dbReference type="ARBA" id="ARBA00022475"/>
    </source>
</evidence>
<keyword evidence="5 7" id="KW-0472">Membrane</keyword>
<keyword evidence="11" id="KW-1185">Reference proteome</keyword>
<dbReference type="InterPro" id="IPR001851">
    <property type="entry name" value="ABC_transp_permease"/>
</dbReference>
<feature type="transmembrane region" description="Helical" evidence="7">
    <location>
        <begin position="266"/>
        <end position="284"/>
    </location>
</feature>
<comment type="caution">
    <text evidence="9">The sequence shown here is derived from an EMBL/GenBank/DDBJ whole genome shotgun (WGS) entry which is preliminary data.</text>
</comment>
<organism evidence="9 10">
    <name type="scientific">Modestobacter marinus</name>
    <dbReference type="NCBI Taxonomy" id="477641"/>
    <lineage>
        <taxon>Bacteria</taxon>
        <taxon>Bacillati</taxon>
        <taxon>Actinomycetota</taxon>
        <taxon>Actinomycetes</taxon>
        <taxon>Geodermatophilales</taxon>
        <taxon>Geodermatophilaceae</taxon>
        <taxon>Modestobacter</taxon>
    </lineage>
</organism>
<evidence type="ECO:0000256" key="1">
    <source>
        <dbReference type="ARBA" id="ARBA00004651"/>
    </source>
</evidence>
<evidence type="ECO:0000256" key="4">
    <source>
        <dbReference type="ARBA" id="ARBA00022989"/>
    </source>
</evidence>
<feature type="transmembrane region" description="Helical" evidence="7">
    <location>
        <begin position="191"/>
        <end position="210"/>
    </location>
</feature>
<keyword evidence="8" id="KW-0762">Sugar transport</keyword>
<reference evidence="8" key="1">
    <citation type="journal article" date="2014" name="Int. J. Syst. Evol. Microbiol.">
        <title>Complete genome of a new Firmicutes species belonging to the dominant human colonic microbiota ('Ruminococcus bicirculans') reveals two chromosomes and a selective capacity to utilize plant glucans.</title>
        <authorList>
            <consortium name="NISC Comparative Sequencing Program"/>
            <person name="Wegmann U."/>
            <person name="Louis P."/>
            <person name="Goesmann A."/>
            <person name="Henrissat B."/>
            <person name="Duncan S.H."/>
            <person name="Flint H.J."/>
        </authorList>
    </citation>
    <scope>NUCLEOTIDE SEQUENCE</scope>
    <source>
        <strain evidence="8">CGMCC 4.5581</strain>
    </source>
</reference>
<dbReference type="PANTHER" id="PTHR32196:SF72">
    <property type="entry name" value="RIBOSE IMPORT PERMEASE PROTEIN RBSC"/>
    <property type="match status" value="1"/>
</dbReference>
<dbReference type="AlphaFoldDB" id="A0A846LI39"/>
<keyword evidence="4 7" id="KW-1133">Transmembrane helix</keyword>
<dbReference type="Pfam" id="PF02653">
    <property type="entry name" value="BPD_transp_2"/>
    <property type="match status" value="1"/>
</dbReference>
<feature type="region of interest" description="Disordered" evidence="6">
    <location>
        <begin position="1"/>
        <end position="30"/>
    </location>
</feature>
<feature type="transmembrane region" description="Helical" evidence="7">
    <location>
        <begin position="118"/>
        <end position="142"/>
    </location>
</feature>
<evidence type="ECO:0000256" key="6">
    <source>
        <dbReference type="SAM" id="MobiDB-lite"/>
    </source>
</evidence>
<dbReference type="GO" id="GO:0022857">
    <property type="term" value="F:transmembrane transporter activity"/>
    <property type="evidence" value="ECO:0007669"/>
    <property type="project" value="InterPro"/>
</dbReference>
<comment type="subcellular location">
    <subcellularLocation>
        <location evidence="1">Cell membrane</location>
        <topology evidence="1">Multi-pass membrane protein</topology>
    </subcellularLocation>
</comment>
<proteinExistence type="predicted"/>
<dbReference type="PANTHER" id="PTHR32196">
    <property type="entry name" value="ABC TRANSPORTER PERMEASE PROTEIN YPHD-RELATED-RELATED"/>
    <property type="match status" value="1"/>
</dbReference>
<evidence type="ECO:0000256" key="3">
    <source>
        <dbReference type="ARBA" id="ARBA00022692"/>
    </source>
</evidence>
<evidence type="ECO:0000313" key="11">
    <source>
        <dbReference type="Proteomes" id="UP000648663"/>
    </source>
</evidence>
<feature type="transmembrane region" description="Helical" evidence="7">
    <location>
        <begin position="240"/>
        <end position="260"/>
    </location>
</feature>
<gene>
    <name evidence="9" type="ORF">FB380_001387</name>
    <name evidence="8" type="ORF">GCM10011589_03590</name>
</gene>
<evidence type="ECO:0000256" key="7">
    <source>
        <dbReference type="SAM" id="Phobius"/>
    </source>
</evidence>
<protein>
    <submittedName>
        <fullName evidence="9">Ribose transport system permease protein</fullName>
    </submittedName>
    <submittedName>
        <fullName evidence="8">Sugar transporter permease</fullName>
    </submittedName>
</protein>
<dbReference type="EMBL" id="BMMI01000001">
    <property type="protein sequence ID" value="GGL50569.1"/>
    <property type="molecule type" value="Genomic_DNA"/>
</dbReference>
<dbReference type="CDD" id="cd06579">
    <property type="entry name" value="TM_PBP1_transp_AraH_like"/>
    <property type="match status" value="1"/>
</dbReference>
<dbReference type="GO" id="GO:0005886">
    <property type="term" value="C:plasma membrane"/>
    <property type="evidence" value="ECO:0007669"/>
    <property type="project" value="UniProtKB-SubCell"/>
</dbReference>
<feature type="transmembrane region" description="Helical" evidence="7">
    <location>
        <begin position="76"/>
        <end position="106"/>
    </location>
</feature>
<reference evidence="11" key="2">
    <citation type="journal article" date="2019" name="Int. J. Syst. Evol. Microbiol.">
        <title>The Global Catalogue of Microorganisms (GCM) 10K type strain sequencing project: providing services to taxonomists for standard genome sequencing and annotation.</title>
        <authorList>
            <consortium name="The Broad Institute Genomics Platform"/>
            <consortium name="The Broad Institute Genome Sequencing Center for Infectious Disease"/>
            <person name="Wu L."/>
            <person name="Ma J."/>
        </authorList>
    </citation>
    <scope>NUCLEOTIDE SEQUENCE [LARGE SCALE GENOMIC DNA]</scope>
    <source>
        <strain evidence="11">CGMCC 4.5581</strain>
    </source>
</reference>
<name>A0A846LI39_9ACTN</name>
<feature type="transmembrane region" description="Helical" evidence="7">
    <location>
        <begin position="322"/>
        <end position="340"/>
    </location>
</feature>
<dbReference type="Proteomes" id="UP000552836">
    <property type="component" value="Unassembled WGS sequence"/>
</dbReference>
<evidence type="ECO:0000313" key="9">
    <source>
        <dbReference type="EMBL" id="NIH66941.1"/>
    </source>
</evidence>
<sequence>MSNSTLTPPGGAGSTAASGGGGAGRARGRVLPPPVTSQETVLIVVIALLWLVLSLTTPAFFTAGSIVPLLVATTPIALIGVGMTIVIITGGIDVSVGSIVMVASVITAQTMVDSGLPLVLAVPLSIAVGGVLGLVNGVLIAYGRVHAIIITFGTLNLFRFIGLQIFGSSTVEGIPRTLAFFGRGDAGRTLGVPHAFLITIVIAALAWWYLRHTAGGRHFYAVGGDANAARLAGVAVRARVLSAYVVTGLLAGLAACFVLAQGTSSLAANVGSGLELAVIAAVVIGGTSITGGRGSVLGTVLGALLVQTVATGVTQLGWPTQLSSLFVGVFIIVAVGADLLRERTRSAS</sequence>